<evidence type="ECO:0000313" key="1">
    <source>
        <dbReference type="EMBL" id="CAH9067008.1"/>
    </source>
</evidence>
<dbReference type="Proteomes" id="UP001152447">
    <property type="component" value="Unassembled WGS sequence"/>
</dbReference>
<organism evidence="1 2">
    <name type="scientific">Pseudoalteromonas haloplanktis</name>
    <name type="common">Alteromonas haloplanktis</name>
    <dbReference type="NCBI Taxonomy" id="228"/>
    <lineage>
        <taxon>Bacteria</taxon>
        <taxon>Pseudomonadati</taxon>
        <taxon>Pseudomonadota</taxon>
        <taxon>Gammaproteobacteria</taxon>
        <taxon>Alteromonadales</taxon>
        <taxon>Pseudoalteromonadaceae</taxon>
        <taxon>Pseudoalteromonas</taxon>
    </lineage>
</organism>
<keyword evidence="2" id="KW-1185">Reference proteome</keyword>
<dbReference type="EMBL" id="CAMAPB010000158">
    <property type="protein sequence ID" value="CAH9067008.1"/>
    <property type="molecule type" value="Genomic_DNA"/>
</dbReference>
<protein>
    <submittedName>
        <fullName evidence="1">Uncharacterized protein</fullName>
    </submittedName>
</protein>
<accession>A0A9W4R4X0</accession>
<evidence type="ECO:0000313" key="2">
    <source>
        <dbReference type="Proteomes" id="UP001152447"/>
    </source>
</evidence>
<gene>
    <name evidence="1" type="ORF">PSEHALCIP103_03704</name>
</gene>
<name>A0A9W4R4X0_PSEHA</name>
<proteinExistence type="predicted"/>
<reference evidence="1" key="1">
    <citation type="submission" date="2022-07" db="EMBL/GenBank/DDBJ databases">
        <authorList>
            <person name="Criscuolo A."/>
        </authorList>
    </citation>
    <scope>NUCLEOTIDE SEQUENCE</scope>
    <source>
        <strain evidence="1">CIP103197</strain>
    </source>
</reference>
<dbReference type="AlphaFoldDB" id="A0A9W4R4X0"/>
<comment type="caution">
    <text evidence="1">The sequence shown here is derived from an EMBL/GenBank/DDBJ whole genome shotgun (WGS) entry which is preliminary data.</text>
</comment>
<sequence>MFSTITTEPSTNIPIATAIPPNDIKFADKPIQDITIKAIAIEIGIEINTKKVARKFIKNRASTITININASANACTTVSTALVIKSA</sequence>